<dbReference type="GO" id="GO:0005524">
    <property type="term" value="F:ATP binding"/>
    <property type="evidence" value="ECO:0007669"/>
    <property type="project" value="UniProtKB-UniRule"/>
</dbReference>
<evidence type="ECO:0000256" key="2">
    <source>
        <dbReference type="ARBA" id="ARBA00022527"/>
    </source>
</evidence>
<feature type="compositionally biased region" description="Low complexity" evidence="12">
    <location>
        <begin position="1365"/>
        <end position="1383"/>
    </location>
</feature>
<evidence type="ECO:0000256" key="12">
    <source>
        <dbReference type="SAM" id="MobiDB-lite"/>
    </source>
</evidence>
<keyword evidence="6 10" id="KW-0067">ATP-binding</keyword>
<dbReference type="GO" id="GO:0005737">
    <property type="term" value="C:cytoplasm"/>
    <property type="evidence" value="ECO:0007669"/>
    <property type="project" value="TreeGrafter"/>
</dbReference>
<dbReference type="STRING" id="6210.W6UDU5"/>
<dbReference type="GO" id="GO:0004674">
    <property type="term" value="F:protein serine/threonine kinase activity"/>
    <property type="evidence" value="ECO:0007669"/>
    <property type="project" value="UniProtKB-KW"/>
</dbReference>
<feature type="region of interest" description="Disordered" evidence="12">
    <location>
        <begin position="782"/>
        <end position="803"/>
    </location>
</feature>
<evidence type="ECO:0000256" key="8">
    <source>
        <dbReference type="ARBA" id="ARBA00047899"/>
    </source>
</evidence>
<evidence type="ECO:0000313" key="15">
    <source>
        <dbReference type="Proteomes" id="UP000019149"/>
    </source>
</evidence>
<feature type="compositionally biased region" description="Polar residues" evidence="12">
    <location>
        <begin position="379"/>
        <end position="405"/>
    </location>
</feature>
<dbReference type="GeneID" id="36341651"/>
<proteinExistence type="predicted"/>
<evidence type="ECO:0000256" key="1">
    <source>
        <dbReference type="ARBA" id="ARBA00012513"/>
    </source>
</evidence>
<dbReference type="PROSITE" id="PS00108">
    <property type="entry name" value="PROTEIN_KINASE_ST"/>
    <property type="match status" value="1"/>
</dbReference>
<feature type="compositionally biased region" description="Gly residues" evidence="12">
    <location>
        <begin position="485"/>
        <end position="496"/>
    </location>
</feature>
<dbReference type="EMBL" id="APAU02000048">
    <property type="protein sequence ID" value="EUB59208.1"/>
    <property type="molecule type" value="Genomic_DNA"/>
</dbReference>
<dbReference type="InterPro" id="IPR011009">
    <property type="entry name" value="Kinase-like_dom_sf"/>
</dbReference>
<feature type="coiled-coil region" evidence="11">
    <location>
        <begin position="998"/>
        <end position="1032"/>
    </location>
</feature>
<dbReference type="CTD" id="36341651"/>
<comment type="caution">
    <text evidence="14">The sequence shown here is derived from an EMBL/GenBank/DDBJ whole genome shotgun (WGS) entry which is preliminary data.</text>
</comment>
<dbReference type="PROSITE" id="PS00107">
    <property type="entry name" value="PROTEIN_KINASE_ATP"/>
    <property type="match status" value="1"/>
</dbReference>
<dbReference type="PROSITE" id="PS50011">
    <property type="entry name" value="PROTEIN_KINASE_DOM"/>
    <property type="match status" value="1"/>
</dbReference>
<keyword evidence="2" id="KW-0723">Serine/threonine-protein kinase</keyword>
<keyword evidence="3" id="KW-0808">Transferase</keyword>
<keyword evidence="4 10" id="KW-0547">Nucleotide-binding</keyword>
<feature type="compositionally biased region" description="Low complexity" evidence="12">
    <location>
        <begin position="593"/>
        <end position="606"/>
    </location>
</feature>
<dbReference type="OrthoDB" id="10016527at2759"/>
<feature type="binding site" evidence="10">
    <location>
        <position position="58"/>
    </location>
    <ligand>
        <name>ATP</name>
        <dbReference type="ChEBI" id="CHEBI:30616"/>
    </ligand>
</feature>
<evidence type="ECO:0000259" key="13">
    <source>
        <dbReference type="PROSITE" id="PS50011"/>
    </source>
</evidence>
<name>W6UDU5_ECHGR</name>
<evidence type="ECO:0000256" key="10">
    <source>
        <dbReference type="PROSITE-ProRule" id="PRU10141"/>
    </source>
</evidence>
<reference evidence="14 15" key="1">
    <citation type="journal article" date="2013" name="Nat. Genet.">
        <title>The genome of the hydatid tapeworm Echinococcus granulosus.</title>
        <authorList>
            <person name="Zheng H."/>
            <person name="Zhang W."/>
            <person name="Zhang L."/>
            <person name="Zhang Z."/>
            <person name="Li J."/>
            <person name="Lu G."/>
            <person name="Zhu Y."/>
            <person name="Wang Y."/>
            <person name="Huang Y."/>
            <person name="Liu J."/>
            <person name="Kang H."/>
            <person name="Chen J."/>
            <person name="Wang L."/>
            <person name="Chen A."/>
            <person name="Yu S."/>
            <person name="Gao Z."/>
            <person name="Jin L."/>
            <person name="Gu W."/>
            <person name="Wang Z."/>
            <person name="Zhao L."/>
            <person name="Shi B."/>
            <person name="Wen H."/>
            <person name="Lin R."/>
            <person name="Jones M.K."/>
            <person name="Brejova B."/>
            <person name="Vinar T."/>
            <person name="Zhao G."/>
            <person name="McManus D.P."/>
            <person name="Chen Z."/>
            <person name="Zhou Y."/>
            <person name="Wang S."/>
        </authorList>
    </citation>
    <scope>NUCLEOTIDE SEQUENCE [LARGE SCALE GENOMIC DNA]</scope>
</reference>
<evidence type="ECO:0000256" key="4">
    <source>
        <dbReference type="ARBA" id="ARBA00022741"/>
    </source>
</evidence>
<dbReference type="EC" id="2.7.11.1" evidence="1"/>
<feature type="region of interest" description="Disordered" evidence="12">
    <location>
        <begin position="1341"/>
        <end position="1413"/>
    </location>
</feature>
<evidence type="ECO:0000256" key="3">
    <source>
        <dbReference type="ARBA" id="ARBA00022679"/>
    </source>
</evidence>
<keyword evidence="7 11" id="KW-0175">Coiled coil</keyword>
<evidence type="ECO:0000256" key="6">
    <source>
        <dbReference type="ARBA" id="ARBA00022840"/>
    </source>
</evidence>
<keyword evidence="5 14" id="KW-0418">Kinase</keyword>
<feature type="compositionally biased region" description="Basic and acidic residues" evidence="12">
    <location>
        <begin position="436"/>
        <end position="446"/>
    </location>
</feature>
<evidence type="ECO:0000256" key="11">
    <source>
        <dbReference type="SAM" id="Coils"/>
    </source>
</evidence>
<dbReference type="PANTHER" id="PTHR47167:SF4">
    <property type="entry name" value="SERINE_THREONINE-PROTEIN KINASE TAO"/>
    <property type="match status" value="1"/>
</dbReference>
<feature type="region of interest" description="Disordered" evidence="12">
    <location>
        <begin position="327"/>
        <end position="506"/>
    </location>
</feature>
<dbReference type="SMART" id="SM00220">
    <property type="entry name" value="S_TKc"/>
    <property type="match status" value="1"/>
</dbReference>
<evidence type="ECO:0000256" key="9">
    <source>
        <dbReference type="ARBA" id="ARBA00048679"/>
    </source>
</evidence>
<dbReference type="KEGG" id="egl:EGR_05936"/>
<feature type="compositionally biased region" description="Pro residues" evidence="12">
    <location>
        <begin position="1402"/>
        <end position="1411"/>
    </location>
</feature>
<dbReference type="InterPro" id="IPR017441">
    <property type="entry name" value="Protein_kinase_ATP_BS"/>
</dbReference>
<protein>
    <recommendedName>
        <fullName evidence="1">non-specific serine/threonine protein kinase</fullName>
        <ecNumber evidence="1">2.7.11.1</ecNumber>
    </recommendedName>
</protein>
<feature type="compositionally biased region" description="Basic and acidic residues" evidence="12">
    <location>
        <begin position="369"/>
        <end position="378"/>
    </location>
</feature>
<dbReference type="InterPro" id="IPR051234">
    <property type="entry name" value="TAO_STE20_kinase"/>
</dbReference>
<accession>W6UDU5</accession>
<evidence type="ECO:0000313" key="14">
    <source>
        <dbReference type="EMBL" id="EUB59208.1"/>
    </source>
</evidence>
<feature type="region of interest" description="Disordered" evidence="12">
    <location>
        <begin position="556"/>
        <end position="643"/>
    </location>
</feature>
<evidence type="ECO:0000256" key="5">
    <source>
        <dbReference type="ARBA" id="ARBA00022777"/>
    </source>
</evidence>
<keyword evidence="15" id="KW-1185">Reference proteome</keyword>
<feature type="domain" description="Protein kinase" evidence="13">
    <location>
        <begin position="28"/>
        <end position="306"/>
    </location>
</feature>
<dbReference type="Pfam" id="PF00069">
    <property type="entry name" value="Pkinase"/>
    <property type="match status" value="1"/>
</dbReference>
<feature type="compositionally biased region" description="Basic and acidic residues" evidence="12">
    <location>
        <begin position="1345"/>
        <end position="1364"/>
    </location>
</feature>
<dbReference type="Proteomes" id="UP000019149">
    <property type="component" value="Unassembled WGS sequence"/>
</dbReference>
<comment type="catalytic activity">
    <reaction evidence="9">
        <text>L-seryl-[protein] + ATP = O-phospho-L-seryl-[protein] + ADP + H(+)</text>
        <dbReference type="Rhea" id="RHEA:17989"/>
        <dbReference type="Rhea" id="RHEA-COMP:9863"/>
        <dbReference type="Rhea" id="RHEA-COMP:11604"/>
        <dbReference type="ChEBI" id="CHEBI:15378"/>
        <dbReference type="ChEBI" id="CHEBI:29999"/>
        <dbReference type="ChEBI" id="CHEBI:30616"/>
        <dbReference type="ChEBI" id="CHEBI:83421"/>
        <dbReference type="ChEBI" id="CHEBI:456216"/>
        <dbReference type="EC" id="2.7.11.1"/>
    </reaction>
</comment>
<evidence type="ECO:0000256" key="7">
    <source>
        <dbReference type="ARBA" id="ARBA00023054"/>
    </source>
</evidence>
<dbReference type="OMA" id="ECEISCI"/>
<dbReference type="InterPro" id="IPR008271">
    <property type="entry name" value="Ser/Thr_kinase_AS"/>
</dbReference>
<dbReference type="SUPFAM" id="SSF56112">
    <property type="entry name" value="Protein kinase-like (PK-like)"/>
    <property type="match status" value="1"/>
</dbReference>
<comment type="catalytic activity">
    <reaction evidence="8">
        <text>L-threonyl-[protein] + ATP = O-phospho-L-threonyl-[protein] + ADP + H(+)</text>
        <dbReference type="Rhea" id="RHEA:46608"/>
        <dbReference type="Rhea" id="RHEA-COMP:11060"/>
        <dbReference type="Rhea" id="RHEA-COMP:11605"/>
        <dbReference type="ChEBI" id="CHEBI:15378"/>
        <dbReference type="ChEBI" id="CHEBI:30013"/>
        <dbReference type="ChEBI" id="CHEBI:30616"/>
        <dbReference type="ChEBI" id="CHEBI:61977"/>
        <dbReference type="ChEBI" id="CHEBI:456216"/>
        <dbReference type="EC" id="2.7.11.1"/>
    </reaction>
</comment>
<dbReference type="RefSeq" id="XP_024350404.1">
    <property type="nucleotide sequence ID" value="XM_024495185.1"/>
</dbReference>
<dbReference type="PANTHER" id="PTHR47167">
    <property type="entry name" value="SERINE/THREONINE-PROTEIN KINASE TAO1-LIKE PROTEIN"/>
    <property type="match status" value="1"/>
</dbReference>
<sequence length="1516" mass="168100">MPKVTGANAFADLQNLGIISNEDPTQLFTNLSQIGTGNFGIVYRATTVGTGEVVAIKKLKYDTKRKVSLEDLKDMRREVEFIKRINHKNCVQCRGCYIDQQIVMEYCLGSVADILKVQRHPLKECEISCIVREVLTGLVYIHSRNYIHRDIKAANILFTESGGVKVGDFGSVSFKSPANSFVGTPYWIAPEVILAMENGLYDCRVDVWSLGITCIEMGGLIWHGLVLYSLFLNLFADCMLDLAELKPPYMECANTMAALYQIALNPAPTLREANWTSDFYEFVDFVLKKNPEERPTSAKALNHRFCTSIRNPTQILHDLVQRGMANATEGNQVRSKFKKVHENSTDSGGGGDAPVDSPARNGAVHRRLQQRDSYDRESQSTADGATESTSNSLRSGLSGCSSTSLPVPLPQASKTGSAASETHYECLGEGLPSEGGRVRDGSKVRESTTATGGAKTDIAEIEDSVSASHPNPPQFVLGEPDRRGGVGGGGGRGGATEDGQGDRGPMGAAISADTRMNGADSSYANIHPSITTGGGGGAILSAPQPLLEQFANQAQAHPLPDPPAFLHHLSTDATPSPWSIPPQVEGSPVPLQSSVSTSATPSPTQPIFGDHRREPIRPTVRSNASRQQSQQQQQNFPTLKTQRMMRAAPSAAIMLGECGGASGGTGGGGGSSSQSDVNAAAADGDVCLDAIYSFGALKRLCARHMKKLEQEKHRLNAIIMQEIEHAKMAELNREYSNFIGAKKKTLCRMQAQHVSEVDRLLKRDAEEEARCVRHLEMHGKEQLKNERKSRLRPKNMAVDGGNSPYNDMHAVQLELDLLYKQIQSSNNFKLYQWKYQKLRSRYKLQVEQFKDRKDLETRMLDEKSELVLRQQDQVEAMEMANLHAKHQLQSRHLEEKCAFFDTEQKRFEDLKMAEFEKEARNQRKMLAKEVKQYEETLRPQKKGAGWLLNLKKATAVSSPQLQEPSSPEDKSKAAAAPPNNPPLLTVGKSKLLLEEFRRKRTEELEEKLAHECSKLNERMRQLREQMHSYQDRLARDFRAQCDQEKAELSGRIKARAEQLEEAIESNKKVVLEGHNQEERKLDSYFADLQRNLENDCQFLGVDFQAVRLSVEAGVVAEGHYGVKYKVSNSLRYNDGDPRKRTLVYTMAVFSCVLKRAHQCPSSFRIEVRKGALQIVNRMMQHNHGKIAGDPEPVVDLTEQFNAHFLNAKLTSFAIVMAKVKAFEEATGSEFRVGRSDLFKAGEKEKEVYRYRRITYECIHYGQRKSLARCASSTATPGTGTARLGCMAKFDVRYAPEGFKISAVVMKHNHEVSPVATAAAGRFCRRKTTQYHQRRCLEGEAGVNGESKKATQPDRDQTFNDHCDGSSKPSPSSGVSNGSSQKQQSEGEDEKYSASTKASDDPSLPPPPPSPVLPLLSRRVEVTKTPAAPQPYWITNPATLLTNSLPLEHPKKPGQVGPSTGSDTPRELSQSERRLLLSGKMQRVLDKACHGDAKRFRECNSLLDDLERCWAKEDSMV</sequence>
<feature type="region of interest" description="Disordered" evidence="12">
    <location>
        <begin position="957"/>
        <end position="983"/>
    </location>
</feature>
<dbReference type="Gene3D" id="1.10.510.10">
    <property type="entry name" value="Transferase(Phosphotransferase) domain 1"/>
    <property type="match status" value="1"/>
</dbReference>
<dbReference type="Gene3D" id="3.30.200.20">
    <property type="entry name" value="Phosphorylase Kinase, domain 1"/>
    <property type="match status" value="1"/>
</dbReference>
<feature type="region of interest" description="Disordered" evidence="12">
    <location>
        <begin position="1443"/>
        <end position="1468"/>
    </location>
</feature>
<organism evidence="14 15">
    <name type="scientific">Echinococcus granulosus</name>
    <name type="common">Hydatid tapeworm</name>
    <dbReference type="NCBI Taxonomy" id="6210"/>
    <lineage>
        <taxon>Eukaryota</taxon>
        <taxon>Metazoa</taxon>
        <taxon>Spiralia</taxon>
        <taxon>Lophotrochozoa</taxon>
        <taxon>Platyhelminthes</taxon>
        <taxon>Cestoda</taxon>
        <taxon>Eucestoda</taxon>
        <taxon>Cyclophyllidea</taxon>
        <taxon>Taeniidae</taxon>
        <taxon>Echinococcus</taxon>
        <taxon>Echinococcus granulosus group</taxon>
    </lineage>
</organism>
<gene>
    <name evidence="14" type="ORF">EGR_05936</name>
</gene>
<dbReference type="InterPro" id="IPR000719">
    <property type="entry name" value="Prot_kinase_dom"/>
</dbReference>